<accession>A0ABZ0S7G1</accession>
<keyword evidence="3" id="KW-1185">Reference proteome</keyword>
<gene>
    <name evidence="2" type="primary">bssE</name>
    <name evidence="2" type="ORF">Thiowin_01891</name>
</gene>
<evidence type="ECO:0000259" key="1">
    <source>
        <dbReference type="SMART" id="SM00382"/>
    </source>
</evidence>
<sequence>MAIRVDARELTDILHLTPSDQNLMLVGRHGIGKSEIVRAIYTRMGLPVEAFFLGQMSDPGDLIGLMHKDEATGHSVFLPPYWWPAGQEPMVLFLDELNRARPEILQAVYDLALNRRLAGKSLPPGSRVVAAINHGEEYQLTDLDPALLSRFNLYEFAPTVDDWLLWATENQLDQRVIDFIQAEPYQLDGARAEGDSGEFQADLTKTPDRRAWAKVAAFIAPLPRLEPLHVKAIAGIVGSTSAIALQQRLAASGQLGPEQLLLHWREHQERIKDLSLHETIQLNERILLYLHGLAQPVANAETLRTNLLNYLKRLKRLKRNEAIAHFASLLENPNYDRAMALCSGSVELLGLLTDYIAGIKG</sequence>
<dbReference type="InterPro" id="IPR011704">
    <property type="entry name" value="ATPase_dyneun-rel_AAA"/>
</dbReference>
<dbReference type="Proteomes" id="UP001432180">
    <property type="component" value="Chromosome"/>
</dbReference>
<protein>
    <submittedName>
        <fullName evidence="2">Chaperone BssE</fullName>
    </submittedName>
</protein>
<dbReference type="Pfam" id="PF07728">
    <property type="entry name" value="AAA_5"/>
    <property type="match status" value="1"/>
</dbReference>
<proteinExistence type="predicted"/>
<dbReference type="EMBL" id="CP121472">
    <property type="protein sequence ID" value="WPL16911.1"/>
    <property type="molecule type" value="Genomic_DNA"/>
</dbReference>
<dbReference type="Gene3D" id="3.40.50.300">
    <property type="entry name" value="P-loop containing nucleotide triphosphate hydrolases"/>
    <property type="match status" value="1"/>
</dbReference>
<reference evidence="2 3" key="1">
    <citation type="journal article" date="2023" name="Microorganisms">
        <title>Thiorhodovibrio frisius and Trv. litoralis spp. nov., Two Novel Members from a Clade of Fastidious Purple Sulfur Bacteria That Exhibit Unique Red-Shifted Light-Harvesting Capabilities.</title>
        <authorList>
            <person name="Methner A."/>
            <person name="Kuzyk S.B."/>
            <person name="Petersen J."/>
            <person name="Bauer S."/>
            <person name="Brinkmann H."/>
            <person name="Sichau K."/>
            <person name="Wanner G."/>
            <person name="Wolf J."/>
            <person name="Neumann-Schaal M."/>
            <person name="Henke P."/>
            <person name="Tank M."/>
            <person name="Sproer C."/>
            <person name="Bunk B."/>
            <person name="Overmann J."/>
        </authorList>
    </citation>
    <scope>NUCLEOTIDE SEQUENCE [LARGE SCALE GENOMIC DNA]</scope>
    <source>
        <strain evidence="2 3">DSM 6702</strain>
    </source>
</reference>
<feature type="domain" description="AAA+ ATPase" evidence="1">
    <location>
        <begin position="19"/>
        <end position="159"/>
    </location>
</feature>
<organism evidence="2 3">
    <name type="scientific">Thiorhodovibrio winogradskyi</name>
    <dbReference type="NCBI Taxonomy" id="77007"/>
    <lineage>
        <taxon>Bacteria</taxon>
        <taxon>Pseudomonadati</taxon>
        <taxon>Pseudomonadota</taxon>
        <taxon>Gammaproteobacteria</taxon>
        <taxon>Chromatiales</taxon>
        <taxon>Chromatiaceae</taxon>
        <taxon>Thiorhodovibrio</taxon>
    </lineage>
</organism>
<dbReference type="InterPro" id="IPR027417">
    <property type="entry name" value="P-loop_NTPase"/>
</dbReference>
<dbReference type="RefSeq" id="WP_328987441.1">
    <property type="nucleotide sequence ID" value="NZ_CP121472.1"/>
</dbReference>
<evidence type="ECO:0000313" key="2">
    <source>
        <dbReference type="EMBL" id="WPL16911.1"/>
    </source>
</evidence>
<dbReference type="SMART" id="SM00382">
    <property type="entry name" value="AAA"/>
    <property type="match status" value="1"/>
</dbReference>
<dbReference type="SUPFAM" id="SSF52540">
    <property type="entry name" value="P-loop containing nucleoside triphosphate hydrolases"/>
    <property type="match status" value="1"/>
</dbReference>
<evidence type="ECO:0000313" key="3">
    <source>
        <dbReference type="Proteomes" id="UP001432180"/>
    </source>
</evidence>
<dbReference type="InterPro" id="IPR003593">
    <property type="entry name" value="AAA+_ATPase"/>
</dbReference>
<name>A0ABZ0S7G1_9GAMM</name>